<evidence type="ECO:0000256" key="6">
    <source>
        <dbReference type="ARBA" id="ARBA00022771"/>
    </source>
</evidence>
<dbReference type="PANTHER" id="PTHR11685">
    <property type="entry name" value="RBR FAMILY RING FINGER AND IBR DOMAIN-CONTAINING"/>
    <property type="match status" value="1"/>
</dbReference>
<feature type="compositionally biased region" description="Basic and acidic residues" evidence="9">
    <location>
        <begin position="738"/>
        <end position="748"/>
    </location>
</feature>
<keyword evidence="6" id="KW-0863">Zinc-finger</keyword>
<feature type="region of interest" description="Disordered" evidence="9">
    <location>
        <begin position="312"/>
        <end position="334"/>
    </location>
</feature>
<feature type="region of interest" description="Disordered" evidence="9">
    <location>
        <begin position="702"/>
        <end position="777"/>
    </location>
</feature>
<dbReference type="GO" id="GO:0016567">
    <property type="term" value="P:protein ubiquitination"/>
    <property type="evidence" value="ECO:0007669"/>
    <property type="project" value="InterPro"/>
</dbReference>
<dbReference type="PROSITE" id="PS51873">
    <property type="entry name" value="TRIAD"/>
    <property type="match status" value="1"/>
</dbReference>
<feature type="domain" description="RING-type" evidence="10">
    <location>
        <begin position="336"/>
        <end position="538"/>
    </location>
</feature>
<evidence type="ECO:0000256" key="7">
    <source>
        <dbReference type="ARBA" id="ARBA00022786"/>
    </source>
</evidence>
<evidence type="ECO:0000256" key="8">
    <source>
        <dbReference type="ARBA" id="ARBA00022833"/>
    </source>
</evidence>
<evidence type="ECO:0000256" key="3">
    <source>
        <dbReference type="ARBA" id="ARBA00022679"/>
    </source>
</evidence>
<keyword evidence="12" id="KW-1185">Reference proteome</keyword>
<dbReference type="InterPro" id="IPR017907">
    <property type="entry name" value="Znf_RING_CS"/>
</dbReference>
<evidence type="ECO:0000256" key="4">
    <source>
        <dbReference type="ARBA" id="ARBA00022723"/>
    </source>
</evidence>
<dbReference type="Proteomes" id="UP000800092">
    <property type="component" value="Unassembled WGS sequence"/>
</dbReference>
<dbReference type="GO" id="GO:0061630">
    <property type="term" value="F:ubiquitin protein ligase activity"/>
    <property type="evidence" value="ECO:0007669"/>
    <property type="project" value="UniProtKB-EC"/>
</dbReference>
<dbReference type="InterPro" id="IPR013083">
    <property type="entry name" value="Znf_RING/FYVE/PHD"/>
</dbReference>
<gene>
    <name evidence="11" type="ORF">EV356DRAFT_506634</name>
</gene>
<dbReference type="PROSITE" id="PS00518">
    <property type="entry name" value="ZF_RING_1"/>
    <property type="match status" value="1"/>
</dbReference>
<proteinExistence type="predicted"/>
<evidence type="ECO:0000256" key="1">
    <source>
        <dbReference type="ARBA" id="ARBA00001798"/>
    </source>
</evidence>
<dbReference type="AlphaFoldDB" id="A0A6A6H1M6"/>
<feature type="compositionally biased region" description="Low complexity" evidence="9">
    <location>
        <begin position="193"/>
        <end position="202"/>
    </location>
</feature>
<protein>
    <recommendedName>
        <fullName evidence="2">RBR-type E3 ubiquitin transferase</fullName>
        <ecNumber evidence="2">2.3.2.31</ecNumber>
    </recommendedName>
</protein>
<keyword evidence="8" id="KW-0862">Zinc</keyword>
<keyword evidence="5" id="KW-0677">Repeat</keyword>
<feature type="region of interest" description="Disordered" evidence="9">
    <location>
        <begin position="1"/>
        <end position="40"/>
    </location>
</feature>
<dbReference type="InterPro" id="IPR031127">
    <property type="entry name" value="E3_UB_ligase_RBR"/>
</dbReference>
<feature type="compositionally biased region" description="Basic and acidic residues" evidence="9">
    <location>
        <begin position="96"/>
        <end position="118"/>
    </location>
</feature>
<keyword evidence="3" id="KW-0808">Transferase</keyword>
<evidence type="ECO:0000313" key="12">
    <source>
        <dbReference type="Proteomes" id="UP000800092"/>
    </source>
</evidence>
<evidence type="ECO:0000313" key="11">
    <source>
        <dbReference type="EMBL" id="KAF2231610.1"/>
    </source>
</evidence>
<sequence length="821" mass="91403">MAKSHTRREEGRRKPDRRRKRRRSETGDQSSRCIERSSRDALTLDELRAARAAYFGSTPEQHRARRERLPSRMSYVADSHPRAVSSKSSSRGGTKPSDREHRRRHTTDLRRTDVRGVEETVYVYRRTKEESGSRRHSTRGPVAQVQDPSSPSRSRSSQNTQSSPRSLRRTGPTRTLNAPRDEYQEAQRRTSRAEPAPAAVTAAPPPARRIPTQHHELRYSTVPAADALRARQSAAVADPPPRMRSFTTPVEPQKPARSTSLRDNVPVMTRPSLRRSNTSARAREPPPTRPIPHIAPAAVAPVEKAPSIAPTQHTRRNSGLFSRFRPPPPPPKPPERRIECLTCLQDDIPISKSAKLSCGHRMCHDCLKRIFTMSVTDPQHMPPRCCTNEHIPLKHVEHLFNLKFKLLWNRKYQEYTTKNRIYCPARGCGEWIKPSNIRMDASTGRKMGRCSRCRTKVCCLCNGKWHSRKECPNDEDLKQFQEVAKEAGWQRCYNCRAMVELREGCNHMTCRCTAEFCMICAARWKTCDCPWFNYNPVPDDRLYQMNIPGQPEPVQVHYRRVPGNANGLHNQPHQYAYNPRNPALNYQQEMDRRRMQERTDEQFARRLQVLGFADDDEVDVYGGGQGAGREWGIGNAGGHFMNQNYVRNAADLITAPYGQARVRGVDGGRGLAGAHIVDPAAQAAAAAAAAAALAANAPHPHVNTGANDAANAGGNSGGRRRGNSAAEPLARGVTRTRSYSERAREIFGGRRPSSRRNSAAVAAVERPTSQAGPAAATQGVGASMMAGLAMDGSRTGMGRVGTWLQHVVYDPMAVQTATAAG</sequence>
<dbReference type="EC" id="2.3.2.31" evidence="2"/>
<evidence type="ECO:0000256" key="9">
    <source>
        <dbReference type="SAM" id="MobiDB-lite"/>
    </source>
</evidence>
<feature type="region of interest" description="Disordered" evidence="9">
    <location>
        <begin position="53"/>
        <end position="216"/>
    </location>
</feature>
<dbReference type="Pfam" id="PF01485">
    <property type="entry name" value="IBR"/>
    <property type="match status" value="1"/>
</dbReference>
<accession>A0A6A6H1M6</accession>
<dbReference type="GO" id="GO:0008270">
    <property type="term" value="F:zinc ion binding"/>
    <property type="evidence" value="ECO:0007669"/>
    <property type="project" value="UniProtKB-KW"/>
</dbReference>
<dbReference type="Gene3D" id="1.20.120.1750">
    <property type="match status" value="1"/>
</dbReference>
<dbReference type="InterPro" id="IPR044066">
    <property type="entry name" value="TRIAD_supradom"/>
</dbReference>
<evidence type="ECO:0000259" key="10">
    <source>
        <dbReference type="PROSITE" id="PS51873"/>
    </source>
</evidence>
<feature type="compositionally biased region" description="Basic residues" evidence="9">
    <location>
        <begin position="14"/>
        <end position="23"/>
    </location>
</feature>
<dbReference type="EMBL" id="ML991824">
    <property type="protein sequence ID" value="KAF2231610.1"/>
    <property type="molecule type" value="Genomic_DNA"/>
</dbReference>
<dbReference type="CDD" id="cd20335">
    <property type="entry name" value="BRcat_RBR"/>
    <property type="match status" value="1"/>
</dbReference>
<dbReference type="CDD" id="cd22584">
    <property type="entry name" value="Rcat_RBR_unk"/>
    <property type="match status" value="1"/>
</dbReference>
<reference evidence="11" key="1">
    <citation type="journal article" date="2020" name="Stud. Mycol.">
        <title>101 Dothideomycetes genomes: a test case for predicting lifestyles and emergence of pathogens.</title>
        <authorList>
            <person name="Haridas S."/>
            <person name="Albert R."/>
            <person name="Binder M."/>
            <person name="Bloem J."/>
            <person name="Labutti K."/>
            <person name="Salamov A."/>
            <person name="Andreopoulos B."/>
            <person name="Baker S."/>
            <person name="Barry K."/>
            <person name="Bills G."/>
            <person name="Bluhm B."/>
            <person name="Cannon C."/>
            <person name="Castanera R."/>
            <person name="Culley D."/>
            <person name="Daum C."/>
            <person name="Ezra D."/>
            <person name="Gonzalez J."/>
            <person name="Henrissat B."/>
            <person name="Kuo A."/>
            <person name="Liang C."/>
            <person name="Lipzen A."/>
            <person name="Lutzoni F."/>
            <person name="Magnuson J."/>
            <person name="Mondo S."/>
            <person name="Nolan M."/>
            <person name="Ohm R."/>
            <person name="Pangilinan J."/>
            <person name="Park H.-J."/>
            <person name="Ramirez L."/>
            <person name="Alfaro M."/>
            <person name="Sun H."/>
            <person name="Tritt A."/>
            <person name="Yoshinaga Y."/>
            <person name="Zwiers L.-H."/>
            <person name="Turgeon B."/>
            <person name="Goodwin S."/>
            <person name="Spatafora J."/>
            <person name="Crous P."/>
            <person name="Grigoriev I."/>
        </authorList>
    </citation>
    <scope>NUCLEOTIDE SEQUENCE</scope>
    <source>
        <strain evidence="11">Tuck. ex Michener</strain>
    </source>
</reference>
<evidence type="ECO:0000256" key="5">
    <source>
        <dbReference type="ARBA" id="ARBA00022737"/>
    </source>
</evidence>
<feature type="region of interest" description="Disordered" evidence="9">
    <location>
        <begin position="230"/>
        <end position="292"/>
    </location>
</feature>
<evidence type="ECO:0000256" key="2">
    <source>
        <dbReference type="ARBA" id="ARBA00012251"/>
    </source>
</evidence>
<dbReference type="Gene3D" id="3.30.40.10">
    <property type="entry name" value="Zinc/RING finger domain, C3HC4 (zinc finger)"/>
    <property type="match status" value="1"/>
</dbReference>
<dbReference type="SUPFAM" id="SSF57850">
    <property type="entry name" value="RING/U-box"/>
    <property type="match status" value="2"/>
</dbReference>
<name>A0A6A6H1M6_VIRVR</name>
<feature type="compositionally biased region" description="Low complexity" evidence="9">
    <location>
        <begin position="146"/>
        <end position="165"/>
    </location>
</feature>
<feature type="compositionally biased region" description="Basic and acidic residues" evidence="9">
    <location>
        <begin position="179"/>
        <end position="192"/>
    </location>
</feature>
<dbReference type="OrthoDB" id="9977870at2759"/>
<keyword evidence="4" id="KW-0479">Metal-binding</keyword>
<comment type="catalytic activity">
    <reaction evidence="1">
        <text>[E2 ubiquitin-conjugating enzyme]-S-ubiquitinyl-L-cysteine + [acceptor protein]-L-lysine = [E2 ubiquitin-conjugating enzyme]-L-cysteine + [acceptor protein]-N(6)-ubiquitinyl-L-lysine.</text>
        <dbReference type="EC" id="2.3.2.31"/>
    </reaction>
</comment>
<dbReference type="InterPro" id="IPR002867">
    <property type="entry name" value="IBR_dom"/>
</dbReference>
<organism evidence="11 12">
    <name type="scientific">Viridothelium virens</name>
    <name type="common">Speckled blister lichen</name>
    <name type="synonym">Trypethelium virens</name>
    <dbReference type="NCBI Taxonomy" id="1048519"/>
    <lineage>
        <taxon>Eukaryota</taxon>
        <taxon>Fungi</taxon>
        <taxon>Dikarya</taxon>
        <taxon>Ascomycota</taxon>
        <taxon>Pezizomycotina</taxon>
        <taxon>Dothideomycetes</taxon>
        <taxon>Dothideomycetes incertae sedis</taxon>
        <taxon>Trypetheliales</taxon>
        <taxon>Trypetheliaceae</taxon>
        <taxon>Viridothelium</taxon>
    </lineage>
</organism>
<feature type="compositionally biased region" description="Polar residues" evidence="9">
    <location>
        <begin position="245"/>
        <end position="262"/>
    </location>
</feature>
<keyword evidence="7" id="KW-0833">Ubl conjugation pathway</keyword>